<comment type="subcellular location">
    <subcellularLocation>
        <location evidence="1">Membrane</location>
        <topology evidence="1">Multi-pass membrane protein</topology>
    </subcellularLocation>
</comment>
<feature type="region of interest" description="Disordered" evidence="7">
    <location>
        <begin position="545"/>
        <end position="570"/>
    </location>
</feature>
<keyword evidence="2" id="KW-0813">Transport</keyword>
<dbReference type="GO" id="GO:0016020">
    <property type="term" value="C:membrane"/>
    <property type="evidence" value="ECO:0007669"/>
    <property type="project" value="UniProtKB-SubCell"/>
</dbReference>
<sequence>MPPQQDDIRIEQADETNKNPVVIVNGKEVIVSSATERPNRSLWVAWLYIFDWYPSHYSPEEKKLVRKLDCILLTLCCLCFYIKWLDQNALNSAYWSGMREELKIKGNEYSLFGTFYNIGYMVFEIPSMMIISRPKLARYYVPSMEIAWSILTFTQSRLSSVQQIYGLRFLLGFLETPAATGSIYLLTSWYRSDEVFKRAGVWYVSSNAGAMFSGYLQAAAHKGLNGAMGMSGWRWLFIIDGCISLPIGIAGLFLYPGLPTSPKVWWLTEDERRLAVARMQSQGTKQSGRIGKRMLKRVFTNWHFYIVVLTYVFFQCTSYVGGQMQAWLKKEADNNGTYSIEEINLIPTGVQGVAIVMGILVTSLVMIYPMWAVFSVVTGILLFANVCLRIWHIPLGLHFFVYYLLGMTSCVTPILFPWANMLMKDDNEARSFTTGAMMTIGWAFFSFYPVTVFPILEAPQWTKGFTVNIIFIICYWTIFMVGQYLWRREVAIRKFDINAPGHSSELELAEETEKDEAVRIEVAEEKKKSRVQMVQATPAVGMELRSSSPIERTRGSVGEDHGVIKTKTPK</sequence>
<dbReference type="Proteomes" id="UP000800082">
    <property type="component" value="Unassembled WGS sequence"/>
</dbReference>
<protein>
    <submittedName>
        <fullName evidence="9">MFS general substrate transporter</fullName>
    </submittedName>
</protein>
<feature type="transmembrane region" description="Helical" evidence="8">
    <location>
        <begin position="232"/>
        <end position="255"/>
    </location>
</feature>
<dbReference type="GeneID" id="54344719"/>
<evidence type="ECO:0000313" key="10">
    <source>
        <dbReference type="Proteomes" id="UP000800082"/>
    </source>
</evidence>
<comment type="similarity">
    <text evidence="6">Belongs to the major facilitator superfamily. Allantoate permease family.</text>
</comment>
<dbReference type="Gene3D" id="1.20.1250.20">
    <property type="entry name" value="MFS general substrate transporter like domains"/>
    <property type="match status" value="1"/>
</dbReference>
<feature type="transmembrane region" description="Helical" evidence="8">
    <location>
        <begin position="109"/>
        <end position="131"/>
    </location>
</feature>
<feature type="transmembrane region" description="Helical" evidence="8">
    <location>
        <begin position="465"/>
        <end position="486"/>
    </location>
</feature>
<keyword evidence="10" id="KW-1185">Reference proteome</keyword>
<dbReference type="InterPro" id="IPR011701">
    <property type="entry name" value="MFS"/>
</dbReference>
<evidence type="ECO:0000256" key="5">
    <source>
        <dbReference type="ARBA" id="ARBA00023136"/>
    </source>
</evidence>
<feature type="transmembrane region" description="Helical" evidence="8">
    <location>
        <begin position="199"/>
        <end position="220"/>
    </location>
</feature>
<gene>
    <name evidence="9" type="ORF">M421DRAFT_10493</name>
</gene>
<dbReference type="GO" id="GO:0022857">
    <property type="term" value="F:transmembrane transporter activity"/>
    <property type="evidence" value="ECO:0007669"/>
    <property type="project" value="InterPro"/>
</dbReference>
<evidence type="ECO:0000256" key="3">
    <source>
        <dbReference type="ARBA" id="ARBA00022692"/>
    </source>
</evidence>
<feature type="transmembrane region" description="Helical" evidence="8">
    <location>
        <begin position="367"/>
        <end position="388"/>
    </location>
</feature>
<dbReference type="InterPro" id="IPR036259">
    <property type="entry name" value="MFS_trans_sf"/>
</dbReference>
<dbReference type="Pfam" id="PF07690">
    <property type="entry name" value="MFS_1"/>
    <property type="match status" value="1"/>
</dbReference>
<keyword evidence="3 8" id="KW-0812">Transmembrane</keyword>
<organism evidence="9 10">
    <name type="scientific">Didymella exigua CBS 183.55</name>
    <dbReference type="NCBI Taxonomy" id="1150837"/>
    <lineage>
        <taxon>Eukaryota</taxon>
        <taxon>Fungi</taxon>
        <taxon>Dikarya</taxon>
        <taxon>Ascomycota</taxon>
        <taxon>Pezizomycotina</taxon>
        <taxon>Dothideomycetes</taxon>
        <taxon>Pleosporomycetidae</taxon>
        <taxon>Pleosporales</taxon>
        <taxon>Pleosporineae</taxon>
        <taxon>Didymellaceae</taxon>
        <taxon>Didymella</taxon>
    </lineage>
</organism>
<dbReference type="EMBL" id="ML979023">
    <property type="protein sequence ID" value="KAF1922535.1"/>
    <property type="molecule type" value="Genomic_DNA"/>
</dbReference>
<feature type="transmembrane region" description="Helical" evidence="8">
    <location>
        <begin position="302"/>
        <end position="322"/>
    </location>
</feature>
<name>A0A6A5R398_9PLEO</name>
<keyword evidence="5 8" id="KW-0472">Membrane</keyword>
<evidence type="ECO:0000256" key="4">
    <source>
        <dbReference type="ARBA" id="ARBA00022989"/>
    </source>
</evidence>
<feature type="transmembrane region" description="Helical" evidence="8">
    <location>
        <begin position="165"/>
        <end position="187"/>
    </location>
</feature>
<evidence type="ECO:0000256" key="7">
    <source>
        <dbReference type="SAM" id="MobiDB-lite"/>
    </source>
</evidence>
<feature type="transmembrane region" description="Helical" evidence="8">
    <location>
        <begin position="343"/>
        <end position="361"/>
    </location>
</feature>
<dbReference type="OrthoDB" id="6132182at2759"/>
<feature type="compositionally biased region" description="Basic and acidic residues" evidence="7">
    <location>
        <begin position="551"/>
        <end position="563"/>
    </location>
</feature>
<evidence type="ECO:0000256" key="1">
    <source>
        <dbReference type="ARBA" id="ARBA00004141"/>
    </source>
</evidence>
<feature type="transmembrane region" description="Helical" evidence="8">
    <location>
        <begin position="431"/>
        <end position="453"/>
    </location>
</feature>
<evidence type="ECO:0000313" key="9">
    <source>
        <dbReference type="EMBL" id="KAF1922535.1"/>
    </source>
</evidence>
<feature type="transmembrane region" description="Helical" evidence="8">
    <location>
        <begin position="400"/>
        <end position="419"/>
    </location>
</feature>
<evidence type="ECO:0000256" key="6">
    <source>
        <dbReference type="ARBA" id="ARBA00037968"/>
    </source>
</evidence>
<dbReference type="RefSeq" id="XP_033442788.1">
    <property type="nucleotide sequence ID" value="XM_033587073.1"/>
</dbReference>
<dbReference type="PANTHER" id="PTHR43791:SF28">
    <property type="entry name" value="MAJOR FACILITATOR SUPERFAMILY (MFS) PROFILE DOMAIN-CONTAINING PROTEIN"/>
    <property type="match status" value="1"/>
</dbReference>
<reference evidence="9" key="1">
    <citation type="journal article" date="2020" name="Stud. Mycol.">
        <title>101 Dothideomycetes genomes: a test case for predicting lifestyles and emergence of pathogens.</title>
        <authorList>
            <person name="Haridas S."/>
            <person name="Albert R."/>
            <person name="Binder M."/>
            <person name="Bloem J."/>
            <person name="Labutti K."/>
            <person name="Salamov A."/>
            <person name="Andreopoulos B."/>
            <person name="Baker S."/>
            <person name="Barry K."/>
            <person name="Bills G."/>
            <person name="Bluhm B."/>
            <person name="Cannon C."/>
            <person name="Castanera R."/>
            <person name="Culley D."/>
            <person name="Daum C."/>
            <person name="Ezra D."/>
            <person name="Gonzalez J."/>
            <person name="Henrissat B."/>
            <person name="Kuo A."/>
            <person name="Liang C."/>
            <person name="Lipzen A."/>
            <person name="Lutzoni F."/>
            <person name="Magnuson J."/>
            <person name="Mondo S."/>
            <person name="Nolan M."/>
            <person name="Ohm R."/>
            <person name="Pangilinan J."/>
            <person name="Park H.-J."/>
            <person name="Ramirez L."/>
            <person name="Alfaro M."/>
            <person name="Sun H."/>
            <person name="Tritt A."/>
            <person name="Yoshinaga Y."/>
            <person name="Zwiers L.-H."/>
            <person name="Turgeon B."/>
            <person name="Goodwin S."/>
            <person name="Spatafora J."/>
            <person name="Crous P."/>
            <person name="Grigoriev I."/>
        </authorList>
    </citation>
    <scope>NUCLEOTIDE SEQUENCE</scope>
    <source>
        <strain evidence="9">CBS 183.55</strain>
    </source>
</reference>
<dbReference type="SUPFAM" id="SSF103473">
    <property type="entry name" value="MFS general substrate transporter"/>
    <property type="match status" value="1"/>
</dbReference>
<evidence type="ECO:0000256" key="2">
    <source>
        <dbReference type="ARBA" id="ARBA00022448"/>
    </source>
</evidence>
<keyword evidence="4 8" id="KW-1133">Transmembrane helix</keyword>
<dbReference type="FunFam" id="1.20.1250.20:FF:000065">
    <property type="entry name" value="Putative MFS pantothenate transporter"/>
    <property type="match status" value="1"/>
</dbReference>
<evidence type="ECO:0000256" key="8">
    <source>
        <dbReference type="SAM" id="Phobius"/>
    </source>
</evidence>
<dbReference type="AlphaFoldDB" id="A0A6A5R398"/>
<accession>A0A6A5R398</accession>
<dbReference type="PANTHER" id="PTHR43791">
    <property type="entry name" value="PERMEASE-RELATED"/>
    <property type="match status" value="1"/>
</dbReference>
<proteinExistence type="inferred from homology"/>